<sequence>MVDLCSGKSTTPYTQAQEEQTTAILKERKEKREKKELLKHAKLKIIAEEQVAKKKKLEEAMRRVQQEEEEKIRAAVEEEEEEEQPEEEEQAFERRRTEGRGESSGTKGDDLWVEKKISEWVANLSLGKDEEAILYVPQEEKEAATREIEAASDPVECQTVKNKKKLKWKLRLAREKKRRMEEVNQVAREVESLQSCRQEVAAQPDIQAKLDKILGSIELLGRAWIEQHPSVRGQDKALHSIRTGFREFARDVVTHVGTEVKRLKEGADKFCAGTIEGAEVVATKEVTARPRKESVKLTFPDSYSGKKVDNFDNWEASVNTYVYLQHIAPEKQVLVVFHALKDEAASFARSLSRATDCEHNMVAYSRLTSLLTFHKLLRERLTSQKASGSLISCKSSTLGSGRMRGHSRP</sequence>
<feature type="region of interest" description="Disordered" evidence="2">
    <location>
        <begin position="1"/>
        <end position="31"/>
    </location>
</feature>
<dbReference type="Gramene" id="GBG60717">
    <property type="protein sequence ID" value="GBG60717"/>
    <property type="gene ID" value="CBR_g12455"/>
</dbReference>
<name>A0A388JSI6_CHABU</name>
<protein>
    <submittedName>
        <fullName evidence="3">Uncharacterized protein</fullName>
    </submittedName>
</protein>
<feature type="compositionally biased region" description="Polar residues" evidence="2">
    <location>
        <begin position="7"/>
        <end position="22"/>
    </location>
</feature>
<comment type="caution">
    <text evidence="3">The sequence shown here is derived from an EMBL/GenBank/DDBJ whole genome shotgun (WGS) entry which is preliminary data.</text>
</comment>
<feature type="compositionally biased region" description="Basic and acidic residues" evidence="2">
    <location>
        <begin position="91"/>
        <end position="108"/>
    </location>
</feature>
<evidence type="ECO:0000313" key="3">
    <source>
        <dbReference type="EMBL" id="GBG60717.1"/>
    </source>
</evidence>
<evidence type="ECO:0000256" key="2">
    <source>
        <dbReference type="SAM" id="MobiDB-lite"/>
    </source>
</evidence>
<dbReference type="AlphaFoldDB" id="A0A388JSI6"/>
<dbReference type="EMBL" id="BFEA01000014">
    <property type="protein sequence ID" value="GBG60717.1"/>
    <property type="molecule type" value="Genomic_DNA"/>
</dbReference>
<dbReference type="Proteomes" id="UP000265515">
    <property type="component" value="Unassembled WGS sequence"/>
</dbReference>
<feature type="compositionally biased region" description="Acidic residues" evidence="2">
    <location>
        <begin position="77"/>
        <end position="90"/>
    </location>
</feature>
<gene>
    <name evidence="3" type="ORF">CBR_g12455</name>
</gene>
<reference evidence="3 4" key="1">
    <citation type="journal article" date="2018" name="Cell">
        <title>The Chara Genome: Secondary Complexity and Implications for Plant Terrestrialization.</title>
        <authorList>
            <person name="Nishiyama T."/>
            <person name="Sakayama H."/>
            <person name="Vries J.D."/>
            <person name="Buschmann H."/>
            <person name="Saint-Marcoux D."/>
            <person name="Ullrich K.K."/>
            <person name="Haas F.B."/>
            <person name="Vanderstraeten L."/>
            <person name="Becker D."/>
            <person name="Lang D."/>
            <person name="Vosolsobe S."/>
            <person name="Rombauts S."/>
            <person name="Wilhelmsson P.K.I."/>
            <person name="Janitza P."/>
            <person name="Kern R."/>
            <person name="Heyl A."/>
            <person name="Rumpler F."/>
            <person name="Villalobos L.I.A.C."/>
            <person name="Clay J.M."/>
            <person name="Skokan R."/>
            <person name="Toyoda A."/>
            <person name="Suzuki Y."/>
            <person name="Kagoshima H."/>
            <person name="Schijlen E."/>
            <person name="Tajeshwar N."/>
            <person name="Catarino B."/>
            <person name="Hetherington A.J."/>
            <person name="Saltykova A."/>
            <person name="Bonnot C."/>
            <person name="Breuninger H."/>
            <person name="Symeonidi A."/>
            <person name="Radhakrishnan G.V."/>
            <person name="Van Nieuwerburgh F."/>
            <person name="Deforce D."/>
            <person name="Chang C."/>
            <person name="Karol K.G."/>
            <person name="Hedrich R."/>
            <person name="Ulvskov P."/>
            <person name="Glockner G."/>
            <person name="Delwiche C.F."/>
            <person name="Petrasek J."/>
            <person name="Van de Peer Y."/>
            <person name="Friml J."/>
            <person name="Beilby M."/>
            <person name="Dolan L."/>
            <person name="Kohara Y."/>
            <person name="Sugano S."/>
            <person name="Fujiyama A."/>
            <person name="Delaux P.-M."/>
            <person name="Quint M."/>
            <person name="TheiBen G."/>
            <person name="Hagemann M."/>
            <person name="Harholt J."/>
            <person name="Dunand C."/>
            <person name="Zachgo S."/>
            <person name="Langdale J."/>
            <person name="Maumus F."/>
            <person name="Straeten D.V.D."/>
            <person name="Gould S.B."/>
            <person name="Rensing S.A."/>
        </authorList>
    </citation>
    <scope>NUCLEOTIDE SEQUENCE [LARGE SCALE GENOMIC DNA]</scope>
    <source>
        <strain evidence="3 4">S276</strain>
    </source>
</reference>
<accession>A0A388JSI6</accession>
<evidence type="ECO:0000313" key="4">
    <source>
        <dbReference type="Proteomes" id="UP000265515"/>
    </source>
</evidence>
<feature type="coiled-coil region" evidence="1">
    <location>
        <begin position="163"/>
        <end position="193"/>
    </location>
</feature>
<evidence type="ECO:0000256" key="1">
    <source>
        <dbReference type="SAM" id="Coils"/>
    </source>
</evidence>
<feature type="region of interest" description="Disordered" evidence="2">
    <location>
        <begin position="61"/>
        <end position="108"/>
    </location>
</feature>
<organism evidence="3 4">
    <name type="scientific">Chara braunii</name>
    <name type="common">Braun's stonewort</name>
    <dbReference type="NCBI Taxonomy" id="69332"/>
    <lineage>
        <taxon>Eukaryota</taxon>
        <taxon>Viridiplantae</taxon>
        <taxon>Streptophyta</taxon>
        <taxon>Charophyceae</taxon>
        <taxon>Charales</taxon>
        <taxon>Characeae</taxon>
        <taxon>Chara</taxon>
    </lineage>
</organism>
<feature type="compositionally biased region" description="Basic and acidic residues" evidence="2">
    <location>
        <begin position="61"/>
        <end position="76"/>
    </location>
</feature>
<keyword evidence="1" id="KW-0175">Coiled coil</keyword>
<keyword evidence="4" id="KW-1185">Reference proteome</keyword>
<proteinExistence type="predicted"/>